<dbReference type="InterPro" id="IPR003675">
    <property type="entry name" value="Rce1/LyrA-like_dom"/>
</dbReference>
<feature type="transmembrane region" description="Helical" evidence="1">
    <location>
        <begin position="241"/>
        <end position="261"/>
    </location>
</feature>
<feature type="transmembrane region" description="Helical" evidence="1">
    <location>
        <begin position="43"/>
        <end position="62"/>
    </location>
</feature>
<keyword evidence="1" id="KW-1133">Transmembrane helix</keyword>
<feature type="domain" description="CAAX prenyl protease 2/Lysostaphin resistance protein A-like" evidence="2">
    <location>
        <begin position="132"/>
        <end position="218"/>
    </location>
</feature>
<feature type="transmembrane region" description="Helical" evidence="1">
    <location>
        <begin position="214"/>
        <end position="235"/>
    </location>
</feature>
<keyword evidence="3" id="KW-0645">Protease</keyword>
<dbReference type="AlphaFoldDB" id="A0A5R9F8R8"/>
<dbReference type="EMBL" id="SWLG01000007">
    <property type="protein sequence ID" value="TLS37243.1"/>
    <property type="molecule type" value="Genomic_DNA"/>
</dbReference>
<evidence type="ECO:0000256" key="1">
    <source>
        <dbReference type="SAM" id="Phobius"/>
    </source>
</evidence>
<reference evidence="3 4" key="1">
    <citation type="submission" date="2019-04" db="EMBL/GenBank/DDBJ databases">
        <title>Bacillus caeni sp. nov., a bacterium isolated from mangrove sediment.</title>
        <authorList>
            <person name="Huang H."/>
            <person name="Mo K."/>
            <person name="Hu Y."/>
        </authorList>
    </citation>
    <scope>NUCLEOTIDE SEQUENCE [LARGE SCALE GENOMIC DNA]</scope>
    <source>
        <strain evidence="3 4">HB172195</strain>
    </source>
</reference>
<keyword evidence="1" id="KW-0472">Membrane</keyword>
<keyword evidence="3" id="KW-0482">Metalloprotease</keyword>
<protein>
    <submittedName>
        <fullName evidence="3">CPBP family intramembrane metalloprotease</fullName>
    </submittedName>
</protein>
<feature type="transmembrane region" description="Helical" evidence="1">
    <location>
        <begin position="12"/>
        <end position="31"/>
    </location>
</feature>
<dbReference type="InterPro" id="IPR052710">
    <property type="entry name" value="CAAX_protease"/>
</dbReference>
<evidence type="ECO:0000313" key="3">
    <source>
        <dbReference type="EMBL" id="TLS37243.1"/>
    </source>
</evidence>
<feature type="transmembrane region" description="Helical" evidence="1">
    <location>
        <begin position="185"/>
        <end position="202"/>
    </location>
</feature>
<dbReference type="Proteomes" id="UP000308230">
    <property type="component" value="Unassembled WGS sequence"/>
</dbReference>
<feature type="transmembrane region" description="Helical" evidence="1">
    <location>
        <begin position="85"/>
        <end position="111"/>
    </location>
</feature>
<dbReference type="GO" id="GO:0006508">
    <property type="term" value="P:proteolysis"/>
    <property type="evidence" value="ECO:0007669"/>
    <property type="project" value="UniProtKB-KW"/>
</dbReference>
<dbReference type="GO" id="GO:0080120">
    <property type="term" value="P:CAAX-box protein maturation"/>
    <property type="evidence" value="ECO:0007669"/>
    <property type="project" value="UniProtKB-ARBA"/>
</dbReference>
<keyword evidence="4" id="KW-1185">Reference proteome</keyword>
<dbReference type="Pfam" id="PF02517">
    <property type="entry name" value="Rce1-like"/>
    <property type="match status" value="1"/>
</dbReference>
<sequence length="279" mass="31393">MENPFRKIKFWKLILWMVAGFILFAIADIGLDLAGFRHEEVSSTAFSIYFYLINFLWIVYSLKKADIGLSELIGRSSGPVSWKKYAGLTLMQVLVSIWAIFTLFYFVSLVFPDWVLDTFNAVEETPETFEGIIIELVTIVLIAPFVEEILFRGILLHKLSAKLSLKTSVVISSLIFAALHMNEGFVGQFMGGILLAIFYIETKNLWVSIACHSLNNLIAGIFMFLPGDPGAVASLSELQQGTFIAMIAGLPFLVGMVVYYVKTFRKQNWDIPYKVEKAA</sequence>
<dbReference type="GO" id="GO:0008237">
    <property type="term" value="F:metallopeptidase activity"/>
    <property type="evidence" value="ECO:0007669"/>
    <property type="project" value="UniProtKB-KW"/>
</dbReference>
<name>A0A5R9F8R8_9BACL</name>
<organism evidence="3 4">
    <name type="scientific">Exobacillus caeni</name>
    <dbReference type="NCBI Taxonomy" id="2574798"/>
    <lineage>
        <taxon>Bacteria</taxon>
        <taxon>Bacillati</taxon>
        <taxon>Bacillota</taxon>
        <taxon>Bacilli</taxon>
        <taxon>Bacillales</taxon>
        <taxon>Guptibacillaceae</taxon>
        <taxon>Exobacillus</taxon>
    </lineage>
</organism>
<dbReference type="PANTHER" id="PTHR36435:SF1">
    <property type="entry name" value="CAAX AMINO TERMINAL PROTEASE FAMILY PROTEIN"/>
    <property type="match status" value="1"/>
</dbReference>
<proteinExistence type="predicted"/>
<dbReference type="RefSeq" id="WP_138126736.1">
    <property type="nucleotide sequence ID" value="NZ_SWLG01000007.1"/>
</dbReference>
<evidence type="ECO:0000313" key="4">
    <source>
        <dbReference type="Proteomes" id="UP000308230"/>
    </source>
</evidence>
<dbReference type="OrthoDB" id="8607342at2"/>
<comment type="caution">
    <text evidence="3">The sequence shown here is derived from an EMBL/GenBank/DDBJ whole genome shotgun (WGS) entry which is preliminary data.</text>
</comment>
<keyword evidence="1" id="KW-0812">Transmembrane</keyword>
<gene>
    <name evidence="3" type="ORF">FCL54_12015</name>
</gene>
<evidence type="ECO:0000259" key="2">
    <source>
        <dbReference type="Pfam" id="PF02517"/>
    </source>
</evidence>
<dbReference type="GO" id="GO:0004175">
    <property type="term" value="F:endopeptidase activity"/>
    <property type="evidence" value="ECO:0007669"/>
    <property type="project" value="UniProtKB-ARBA"/>
</dbReference>
<keyword evidence="3" id="KW-0378">Hydrolase</keyword>
<dbReference type="PANTHER" id="PTHR36435">
    <property type="entry name" value="SLR1288 PROTEIN"/>
    <property type="match status" value="1"/>
</dbReference>
<accession>A0A5R9F8R8</accession>